<dbReference type="PROSITE" id="PS51257">
    <property type="entry name" value="PROKAR_LIPOPROTEIN"/>
    <property type="match status" value="1"/>
</dbReference>
<accession>A0ABN8E7K2</accession>
<dbReference type="RefSeq" id="WP_237362799.1">
    <property type="nucleotide sequence ID" value="NZ_CAKLDM010000002.1"/>
</dbReference>
<evidence type="ECO:0008006" key="3">
    <source>
        <dbReference type="Google" id="ProtNLM"/>
    </source>
</evidence>
<dbReference type="Pfam" id="PF03923">
    <property type="entry name" value="Lipoprotein_16"/>
    <property type="match status" value="1"/>
</dbReference>
<gene>
    <name evidence="1" type="ORF">VMF7928_03322</name>
</gene>
<evidence type="ECO:0000313" key="1">
    <source>
        <dbReference type="EMBL" id="CAH0541037.1"/>
    </source>
</evidence>
<name>A0ABN8E7K2_9VIBR</name>
<dbReference type="EMBL" id="CAKLDM010000002">
    <property type="protein sequence ID" value="CAH0541037.1"/>
    <property type="molecule type" value="Genomic_DNA"/>
</dbReference>
<sequence length="190" mass="20967">MRKLALVASIALLSACSTPQKEQINFTPEAVHSNAKLVQGKTFSLSSQDIRSAQYVALVDSGRSNIEPIHSRQNVRIALENALAEQFKSQGFDLSVNSPNNIELDIQELLVNVKHSVMKNEMDGKVVLVVTAETPKGKLVKTYTGTSKKTGLLSASNSNIQEVLNDLVDKVLKEISHDQELQNYMKDNFQ</sequence>
<organism evidence="1 2">
    <name type="scientific">Vibrio marisflavi CECT 7928</name>
    <dbReference type="NCBI Taxonomy" id="634439"/>
    <lineage>
        <taxon>Bacteria</taxon>
        <taxon>Pseudomonadati</taxon>
        <taxon>Pseudomonadota</taxon>
        <taxon>Gammaproteobacteria</taxon>
        <taxon>Vibrionales</taxon>
        <taxon>Vibrionaceae</taxon>
        <taxon>Vibrio</taxon>
    </lineage>
</organism>
<comment type="caution">
    <text evidence="1">The sequence shown here is derived from an EMBL/GenBank/DDBJ whole genome shotgun (WGS) entry which is preliminary data.</text>
</comment>
<keyword evidence="2" id="KW-1185">Reference proteome</keyword>
<evidence type="ECO:0000313" key="2">
    <source>
        <dbReference type="Proteomes" id="UP000838748"/>
    </source>
</evidence>
<protein>
    <recommendedName>
        <fullName evidence="3">Lipoprotein</fullName>
    </recommendedName>
</protein>
<reference evidence="1" key="1">
    <citation type="submission" date="2021-11" db="EMBL/GenBank/DDBJ databases">
        <authorList>
            <person name="Rodrigo-Torres L."/>
            <person name="Arahal R. D."/>
            <person name="Lucena T."/>
        </authorList>
    </citation>
    <scope>NUCLEOTIDE SEQUENCE</scope>
    <source>
        <strain evidence="1">CECT 7928</strain>
    </source>
</reference>
<proteinExistence type="predicted"/>
<dbReference type="InterPro" id="IPR005619">
    <property type="entry name" value="Uncharacterised_YajG"/>
</dbReference>
<dbReference type="Proteomes" id="UP000838748">
    <property type="component" value="Unassembled WGS sequence"/>
</dbReference>